<accession>A0A9N7G1A0</accession>
<dbReference type="Proteomes" id="UP000006160">
    <property type="component" value="Plasmid pCLG2"/>
</dbReference>
<dbReference type="EMBL" id="CP001660">
    <property type="protein sequence ID" value="ACT33747.1"/>
    <property type="molecule type" value="Genomic_DNA"/>
</dbReference>
<organism evidence="1 2">
    <name type="scientific">Clostridium botulinum D str. 1873</name>
    <dbReference type="NCBI Taxonomy" id="592027"/>
    <lineage>
        <taxon>Bacteria</taxon>
        <taxon>Bacillati</taxon>
        <taxon>Bacillota</taxon>
        <taxon>Clostridia</taxon>
        <taxon>Eubacteriales</taxon>
        <taxon>Clostridiaceae</taxon>
        <taxon>Clostridium</taxon>
    </lineage>
</organism>
<evidence type="ECO:0000313" key="1">
    <source>
        <dbReference type="EMBL" id="ACT33747.1"/>
    </source>
</evidence>
<evidence type="ECO:0008006" key="3">
    <source>
        <dbReference type="Google" id="ProtNLM"/>
    </source>
</evidence>
<gene>
    <name evidence="1" type="ORF">CLG_A0019</name>
</gene>
<name>A0A9N7G1A0_CLOBO</name>
<protein>
    <recommendedName>
        <fullName evidence="3">Peptidase S1 domain-containing protein</fullName>
    </recommendedName>
</protein>
<dbReference type="SUPFAM" id="SSF50494">
    <property type="entry name" value="Trypsin-like serine proteases"/>
    <property type="match status" value="1"/>
</dbReference>
<reference evidence="1 2" key="1">
    <citation type="submission" date="2009-10" db="EMBL/GenBank/DDBJ databases">
        <authorList>
            <person name="Joardar V."/>
            <person name="Shrivastava S."/>
            <person name="Brinkac L.M."/>
            <person name="Harkins D.M."/>
            <person name="Durkin A.S."/>
            <person name="Sutton G."/>
        </authorList>
    </citation>
    <scope>NUCLEOTIDE SEQUENCE [LARGE SCALE GENOMIC DNA]</scope>
    <source>
        <strain evidence="2">D str. 1873</strain>
        <plasmid evidence="1 2">pCLG2</plasmid>
    </source>
</reference>
<dbReference type="RefSeq" id="WP_012775938.1">
    <property type="nucleotide sequence ID" value="NC_012945.1"/>
</dbReference>
<keyword evidence="1" id="KW-0614">Plasmid</keyword>
<dbReference type="AlphaFoldDB" id="A0A9N7G1A0"/>
<sequence>MILNKNNDDTEENKLQRNICNICNGDYKYFLNKRNVVGLGLGYKVKNGFYTNQLCVQVFVGKKRTLNELNTNDIIPSIYKGIPTDIKETGYFKACSFNQRKRPVLGGYSVSANGSDHIYGTAGCLVTNGVNKFVLGTNHVLVKINELPINFKILQPAYIYGGRSSFDTIATLHKYIPLRFIKGQEQPINLTDCALGLLTKSNIMDSNIALIGKVTCVKNPKLGTRVKKVGATTELTEGTITSINANHTVFYSNGKVAFFKDQILTSNMAMEGDSGSILVDKNNCALGVLFAAANNTAYNRLTTVLDQLDVYLQD</sequence>
<proteinExistence type="predicted"/>
<dbReference type="InterPro" id="IPR043504">
    <property type="entry name" value="Peptidase_S1_PA_chymotrypsin"/>
</dbReference>
<dbReference type="InterPro" id="IPR009003">
    <property type="entry name" value="Peptidase_S1_PA"/>
</dbReference>
<geneLocation type="plasmid" evidence="1 2">
    <name>pCLG2</name>
</geneLocation>
<evidence type="ECO:0000313" key="2">
    <source>
        <dbReference type="Proteomes" id="UP000006160"/>
    </source>
</evidence>
<dbReference type="Gene3D" id="2.40.10.10">
    <property type="entry name" value="Trypsin-like serine proteases"/>
    <property type="match status" value="1"/>
</dbReference>